<evidence type="ECO:0000256" key="10">
    <source>
        <dbReference type="ARBA" id="ARBA00022946"/>
    </source>
</evidence>
<evidence type="ECO:0000256" key="5">
    <source>
        <dbReference type="ARBA" id="ARBA00012584"/>
    </source>
</evidence>
<dbReference type="EMBL" id="HACG01028764">
    <property type="protein sequence ID" value="CEK75629.1"/>
    <property type="molecule type" value="Transcribed_RNA"/>
</dbReference>
<dbReference type="GO" id="GO:0005739">
    <property type="term" value="C:mitochondrion"/>
    <property type="evidence" value="ECO:0007669"/>
    <property type="project" value="UniProtKB-SubCell"/>
</dbReference>
<dbReference type="GO" id="GO:0061710">
    <property type="term" value="F:L-threonylcarbamoyladenylate synthase"/>
    <property type="evidence" value="ECO:0007669"/>
    <property type="project" value="UniProtKB-EC"/>
</dbReference>
<comment type="function">
    <text evidence="14">Cytoplasmic and mitochondrial threonylcarbamoyl-AMP synthase required for the formation of a threonylcarbamoyl group on adenosine at position 37 (t(6)A37) in tRNAs that read codons beginning with adenine. Catalyzes the conversion of L-threonine, HCO(3)(-)/CO(2) and ATP to give threonylcarbamoyl-AMP (TC-AMP) as the acyladenylate intermediate, with the release of diphosphate. Participates in t(6)A37 formation in cytoplasmic and mitochondrial tRNAs. May regulate the activity of some transporters.</text>
</comment>
<dbReference type="PANTHER" id="PTHR17490:SF10">
    <property type="entry name" value="THREONYLCARBAMOYL-AMP SYNTHASE"/>
    <property type="match status" value="1"/>
</dbReference>
<evidence type="ECO:0000256" key="6">
    <source>
        <dbReference type="ARBA" id="ARBA00015492"/>
    </source>
</evidence>
<sequence length="311" mass="34361">MLPISSKLTIFKRAWQQSIHFCHFKKSLNLKSCNYSSTCRNSDHHLFSCRNYSQEHNKLSKMAAAEVVEKEIGCPNLMSCNSKFKMVKNGGNGMSKAFSDVVSFSASCLQNGGVIAVPTDTVYGVACLVQNTEAVNRIYEIKNRNFQNPVAISVGDIDDIYRWSKVTVSREVLSDLLPGPVTVVFERSPELNLSLNPQTNLVGIRIPNHLFIQTLAQHCKTPIALTSANISGTGSCLRVEEFENLWPKLDLVINGGKLSDTEESRSGSTVVDLSVPGTFHIIRPGSAHKATLVCLQEKHKLQETHSNIQGR</sequence>
<dbReference type="InterPro" id="IPR017945">
    <property type="entry name" value="DHBP_synth_RibB-like_a/b_dom"/>
</dbReference>
<dbReference type="PROSITE" id="PS51163">
    <property type="entry name" value="YRDC"/>
    <property type="match status" value="1"/>
</dbReference>
<feature type="domain" description="YrdC-like" evidence="16">
    <location>
        <begin position="99"/>
        <end position="287"/>
    </location>
</feature>
<evidence type="ECO:0000256" key="2">
    <source>
        <dbReference type="ARBA" id="ARBA00004202"/>
    </source>
</evidence>
<evidence type="ECO:0000256" key="13">
    <source>
        <dbReference type="ARBA" id="ARBA00048366"/>
    </source>
</evidence>
<keyword evidence="12" id="KW-0472">Membrane</keyword>
<reference evidence="17" key="1">
    <citation type="submission" date="2014-12" db="EMBL/GenBank/DDBJ databases">
        <title>Insight into the proteome of Arion vulgaris.</title>
        <authorList>
            <person name="Aradska J."/>
            <person name="Bulat T."/>
            <person name="Smidak R."/>
            <person name="Sarate P."/>
            <person name="Gangsoo J."/>
            <person name="Sialana F."/>
            <person name="Bilban M."/>
            <person name="Lubec G."/>
        </authorList>
    </citation>
    <scope>NUCLEOTIDE SEQUENCE</scope>
    <source>
        <tissue evidence="17">Skin</tissue>
    </source>
</reference>
<keyword evidence="10" id="KW-0809">Transit peptide</keyword>
<dbReference type="FunFam" id="3.90.870.10:FF:000007">
    <property type="entry name" value="YrdC N6-threonylcarbamoyltransferase domain containing"/>
    <property type="match status" value="1"/>
</dbReference>
<dbReference type="Pfam" id="PF01300">
    <property type="entry name" value="Sua5_yciO_yrdC"/>
    <property type="match status" value="1"/>
</dbReference>
<protein>
    <recommendedName>
        <fullName evidence="6">Threonylcarbamoyl-AMP synthase</fullName>
        <ecNumber evidence="5">2.7.7.87</ecNumber>
    </recommendedName>
</protein>
<evidence type="ECO:0000256" key="7">
    <source>
        <dbReference type="ARBA" id="ARBA00022475"/>
    </source>
</evidence>
<keyword evidence="9" id="KW-0808">Transferase</keyword>
<dbReference type="PANTHER" id="PTHR17490">
    <property type="entry name" value="SUA5"/>
    <property type="match status" value="1"/>
</dbReference>
<evidence type="ECO:0000256" key="14">
    <source>
        <dbReference type="ARBA" id="ARBA00058524"/>
    </source>
</evidence>
<evidence type="ECO:0000256" key="12">
    <source>
        <dbReference type="ARBA" id="ARBA00023136"/>
    </source>
</evidence>
<dbReference type="GO" id="GO:0006450">
    <property type="term" value="P:regulation of translational fidelity"/>
    <property type="evidence" value="ECO:0007669"/>
    <property type="project" value="TreeGrafter"/>
</dbReference>
<evidence type="ECO:0000313" key="17">
    <source>
        <dbReference type="EMBL" id="CEK75629.1"/>
    </source>
</evidence>
<evidence type="ECO:0000256" key="8">
    <source>
        <dbReference type="ARBA" id="ARBA00022490"/>
    </source>
</evidence>
<evidence type="ECO:0000256" key="1">
    <source>
        <dbReference type="ARBA" id="ARBA00004173"/>
    </source>
</evidence>
<keyword evidence="8" id="KW-0963">Cytoplasm</keyword>
<dbReference type="NCBIfam" id="TIGR00057">
    <property type="entry name" value="L-threonylcarbamoyladenylate synthase"/>
    <property type="match status" value="1"/>
</dbReference>
<evidence type="ECO:0000256" key="4">
    <source>
        <dbReference type="ARBA" id="ARBA00007663"/>
    </source>
</evidence>
<dbReference type="SUPFAM" id="SSF55821">
    <property type="entry name" value="YrdC/RibB"/>
    <property type="match status" value="1"/>
</dbReference>
<dbReference type="Gene3D" id="3.90.870.10">
    <property type="entry name" value="DHBP synthase"/>
    <property type="match status" value="1"/>
</dbReference>
<dbReference type="GO" id="GO:0003725">
    <property type="term" value="F:double-stranded RNA binding"/>
    <property type="evidence" value="ECO:0007669"/>
    <property type="project" value="InterPro"/>
</dbReference>
<comment type="similarity">
    <text evidence="4">Belongs to the SUA5 family.</text>
</comment>
<dbReference type="InterPro" id="IPR050156">
    <property type="entry name" value="TC-AMP_synthase_SUA5"/>
</dbReference>
<dbReference type="GO" id="GO:0000049">
    <property type="term" value="F:tRNA binding"/>
    <property type="evidence" value="ECO:0007669"/>
    <property type="project" value="TreeGrafter"/>
</dbReference>
<name>A0A0B7A3V6_9EUPU</name>
<evidence type="ECO:0000256" key="11">
    <source>
        <dbReference type="ARBA" id="ARBA00023128"/>
    </source>
</evidence>
<proteinExistence type="inferred from homology"/>
<dbReference type="GO" id="GO:0005886">
    <property type="term" value="C:plasma membrane"/>
    <property type="evidence" value="ECO:0007669"/>
    <property type="project" value="UniProtKB-SubCell"/>
</dbReference>
<keyword evidence="7" id="KW-1003">Cell membrane</keyword>
<dbReference type="InterPro" id="IPR006070">
    <property type="entry name" value="Sua5-like_dom"/>
</dbReference>
<evidence type="ECO:0000256" key="3">
    <source>
        <dbReference type="ARBA" id="ARBA00004496"/>
    </source>
</evidence>
<keyword evidence="11" id="KW-0496">Mitochondrion</keyword>
<dbReference type="AlphaFoldDB" id="A0A0B7A3V6"/>
<comment type="subcellular location">
    <subcellularLocation>
        <location evidence="2">Cell membrane</location>
        <topology evidence="2">Peripheral membrane protein</topology>
    </subcellularLocation>
    <subcellularLocation>
        <location evidence="3">Cytoplasm</location>
    </subcellularLocation>
    <subcellularLocation>
        <location evidence="1">Mitochondrion</location>
    </subcellularLocation>
</comment>
<gene>
    <name evidence="17" type="primary">ORF96343</name>
</gene>
<evidence type="ECO:0000256" key="9">
    <source>
        <dbReference type="ARBA" id="ARBA00022679"/>
    </source>
</evidence>
<dbReference type="EC" id="2.7.7.87" evidence="5"/>
<comment type="catalytic activity">
    <reaction evidence="13">
        <text>L-threonine + hydrogencarbonate + ATP = L-threonylcarbamoyladenylate + diphosphate + H2O</text>
        <dbReference type="Rhea" id="RHEA:36407"/>
        <dbReference type="ChEBI" id="CHEBI:15377"/>
        <dbReference type="ChEBI" id="CHEBI:17544"/>
        <dbReference type="ChEBI" id="CHEBI:30616"/>
        <dbReference type="ChEBI" id="CHEBI:33019"/>
        <dbReference type="ChEBI" id="CHEBI:57926"/>
        <dbReference type="ChEBI" id="CHEBI:73682"/>
        <dbReference type="EC" id="2.7.7.87"/>
    </reaction>
</comment>
<accession>A0A0B7A3V6</accession>
<evidence type="ECO:0000259" key="16">
    <source>
        <dbReference type="PROSITE" id="PS51163"/>
    </source>
</evidence>
<evidence type="ECO:0000256" key="15">
    <source>
        <dbReference type="ARBA" id="ARBA00063146"/>
    </source>
</evidence>
<organism evidence="17">
    <name type="scientific">Arion vulgaris</name>
    <dbReference type="NCBI Taxonomy" id="1028688"/>
    <lineage>
        <taxon>Eukaryota</taxon>
        <taxon>Metazoa</taxon>
        <taxon>Spiralia</taxon>
        <taxon>Lophotrochozoa</taxon>
        <taxon>Mollusca</taxon>
        <taxon>Gastropoda</taxon>
        <taxon>Heterobranchia</taxon>
        <taxon>Euthyneura</taxon>
        <taxon>Panpulmonata</taxon>
        <taxon>Eupulmonata</taxon>
        <taxon>Stylommatophora</taxon>
        <taxon>Helicina</taxon>
        <taxon>Arionoidea</taxon>
        <taxon>Arionidae</taxon>
        <taxon>Arion</taxon>
    </lineage>
</organism>
<comment type="subunit">
    <text evidence="15">Interacts with RSC1A1.</text>
</comment>